<dbReference type="OrthoDB" id="10060618at2759"/>
<reference evidence="2 3" key="1">
    <citation type="journal article" date="2019" name="Sci. Rep.">
        <title>Orb-weaving spider Araneus ventricosus genome elucidates the spidroin gene catalogue.</title>
        <authorList>
            <person name="Kono N."/>
            <person name="Nakamura H."/>
            <person name="Ohtoshi R."/>
            <person name="Moran D.A.P."/>
            <person name="Shinohara A."/>
            <person name="Yoshida Y."/>
            <person name="Fujiwara M."/>
            <person name="Mori M."/>
            <person name="Tomita M."/>
            <person name="Arakawa K."/>
        </authorList>
    </citation>
    <scope>NUCLEOTIDE SEQUENCE [LARGE SCALE GENOMIC DNA]</scope>
</reference>
<feature type="domain" description="Mutator-like transposase" evidence="1">
    <location>
        <begin position="11"/>
        <end position="102"/>
    </location>
</feature>
<dbReference type="Proteomes" id="UP000499080">
    <property type="component" value="Unassembled WGS sequence"/>
</dbReference>
<evidence type="ECO:0000259" key="1">
    <source>
        <dbReference type="Pfam" id="PF20700"/>
    </source>
</evidence>
<protein>
    <recommendedName>
        <fullName evidence="1">Mutator-like transposase domain-containing protein</fullName>
    </recommendedName>
</protein>
<name>A0A4Y2GXM3_ARAVE</name>
<dbReference type="Pfam" id="PF20700">
    <property type="entry name" value="Mutator"/>
    <property type="match status" value="1"/>
</dbReference>
<dbReference type="InterPro" id="IPR049012">
    <property type="entry name" value="Mutator_transp_dom"/>
</dbReference>
<gene>
    <name evidence="2" type="ORF">AVEN_179331_1</name>
</gene>
<accession>A0A4Y2GXM3</accession>
<dbReference type="AlphaFoldDB" id="A0A4Y2GXM3"/>
<evidence type="ECO:0000313" key="3">
    <source>
        <dbReference type="Proteomes" id="UP000499080"/>
    </source>
</evidence>
<proteinExistence type="predicted"/>
<sequence length="108" mass="12718">MLWKHCICTNKTNHLQKCKRNIEGYSGKMEVDGALSIFRRSESKCNFRYTQYLGHDNTKAFNTIIEKNVYGDKCSVTKLECIGHVIKKNVNRYSTFENKTKRTEAFRR</sequence>
<dbReference type="EMBL" id="BGPR01001649">
    <property type="protein sequence ID" value="GBM58782.1"/>
    <property type="molecule type" value="Genomic_DNA"/>
</dbReference>
<comment type="caution">
    <text evidence="2">The sequence shown here is derived from an EMBL/GenBank/DDBJ whole genome shotgun (WGS) entry which is preliminary data.</text>
</comment>
<keyword evidence="3" id="KW-1185">Reference proteome</keyword>
<organism evidence="2 3">
    <name type="scientific">Araneus ventricosus</name>
    <name type="common">Orbweaver spider</name>
    <name type="synonym">Epeira ventricosa</name>
    <dbReference type="NCBI Taxonomy" id="182803"/>
    <lineage>
        <taxon>Eukaryota</taxon>
        <taxon>Metazoa</taxon>
        <taxon>Ecdysozoa</taxon>
        <taxon>Arthropoda</taxon>
        <taxon>Chelicerata</taxon>
        <taxon>Arachnida</taxon>
        <taxon>Araneae</taxon>
        <taxon>Araneomorphae</taxon>
        <taxon>Entelegynae</taxon>
        <taxon>Araneoidea</taxon>
        <taxon>Araneidae</taxon>
        <taxon>Araneus</taxon>
    </lineage>
</organism>
<evidence type="ECO:0000313" key="2">
    <source>
        <dbReference type="EMBL" id="GBM58782.1"/>
    </source>
</evidence>